<dbReference type="InterPro" id="IPR009531">
    <property type="entry name" value="DUF1150"/>
</dbReference>
<dbReference type="Pfam" id="PF06620">
    <property type="entry name" value="DUF1150"/>
    <property type="match status" value="1"/>
</dbReference>
<protein>
    <submittedName>
        <fullName evidence="1">DUF1150 family protein</fullName>
    </submittedName>
</protein>
<dbReference type="EMBL" id="JBHLUN010000009">
    <property type="protein sequence ID" value="MFC0409427.1"/>
    <property type="molecule type" value="Genomic_DNA"/>
</dbReference>
<proteinExistence type="predicted"/>
<dbReference type="RefSeq" id="WP_377045170.1">
    <property type="nucleotide sequence ID" value="NZ_JBHLUN010000009.1"/>
</dbReference>
<sequence>MNHDMQPQPTMLAPLSDADWASFGLEQMAYLRPVLVDGVQAVAIHSADGTPIGAAPSADLAKAAIIQNDMEPVSLH</sequence>
<comment type="caution">
    <text evidence="1">The sequence shown here is derived from an EMBL/GenBank/DDBJ whole genome shotgun (WGS) entry which is preliminary data.</text>
</comment>
<gene>
    <name evidence="1" type="ORF">ACFFGY_14320</name>
</gene>
<organism evidence="1 2">
    <name type="scientific">Roseomonas elaeocarpi</name>
    <dbReference type="NCBI Taxonomy" id="907779"/>
    <lineage>
        <taxon>Bacteria</taxon>
        <taxon>Pseudomonadati</taxon>
        <taxon>Pseudomonadota</taxon>
        <taxon>Alphaproteobacteria</taxon>
        <taxon>Acetobacterales</taxon>
        <taxon>Roseomonadaceae</taxon>
        <taxon>Roseomonas</taxon>
    </lineage>
</organism>
<evidence type="ECO:0000313" key="1">
    <source>
        <dbReference type="EMBL" id="MFC0409427.1"/>
    </source>
</evidence>
<name>A0ABV6JVT1_9PROT</name>
<keyword evidence="2" id="KW-1185">Reference proteome</keyword>
<dbReference type="Proteomes" id="UP001589865">
    <property type="component" value="Unassembled WGS sequence"/>
</dbReference>
<accession>A0ABV6JVT1</accession>
<evidence type="ECO:0000313" key="2">
    <source>
        <dbReference type="Proteomes" id="UP001589865"/>
    </source>
</evidence>
<reference evidence="1 2" key="1">
    <citation type="submission" date="2024-09" db="EMBL/GenBank/DDBJ databases">
        <authorList>
            <person name="Sun Q."/>
            <person name="Mori K."/>
        </authorList>
    </citation>
    <scope>NUCLEOTIDE SEQUENCE [LARGE SCALE GENOMIC DNA]</scope>
    <source>
        <strain evidence="1 2">TBRC 5777</strain>
    </source>
</reference>